<sequence length="434" mass="46797">MPTPDPKVSSLALSIESVIGNFIPVFFLEYNGFDPKRAADLSDAAAVKNPDALEALSSLEPGIPLSQVILLAVLPLVINGIASLFLVPLSTAIGRRPVMLLAGFLAWLSGIWAGQSRSLTSYLAARSFQVFGAGVVIALVPLILQDMMLIHQRNKSIATLNASQGVILVCLRVAWFVTPALGNLRIQSNEVAQAGKEVYTLPPGEARPRLNVEAYGPRTKRTDFGILNTPMLWKQGFRAMLDTLKCFPFPTVLWAVLLTSIMAGDDVAAAILLTAGWEFEHLGLAGLAAVVATPFIWLFGGYLADKVSNHIAERRDGRREPENHLLNIIVPNIINMAGALVFGYAVANISNLSSAVVLVGVFFLVFDSSVLVTLYSLRLVIGFSFSVKATNWIQAIGFIPVFGIYAGLMAFAALLGILVSFYGKRIRVWTAGTI</sequence>
<feature type="transmembrane region" description="Helical" evidence="5">
    <location>
        <begin position="65"/>
        <end position="86"/>
    </location>
</feature>
<dbReference type="Gene3D" id="1.20.1250.20">
    <property type="entry name" value="MFS general substrate transporter like domains"/>
    <property type="match status" value="1"/>
</dbReference>
<dbReference type="Pfam" id="PF07690">
    <property type="entry name" value="MFS_1"/>
    <property type="match status" value="1"/>
</dbReference>
<feature type="transmembrane region" description="Helical" evidence="5">
    <location>
        <begin position="283"/>
        <end position="304"/>
    </location>
</feature>
<feature type="transmembrane region" description="Helical" evidence="5">
    <location>
        <begin position="98"/>
        <end position="115"/>
    </location>
</feature>
<feature type="transmembrane region" description="Helical" evidence="5">
    <location>
        <begin position="252"/>
        <end position="277"/>
    </location>
</feature>
<keyword evidence="4 5" id="KW-0472">Membrane</keyword>
<dbReference type="InterPro" id="IPR036259">
    <property type="entry name" value="MFS_trans_sf"/>
</dbReference>
<feature type="transmembrane region" description="Helical" evidence="5">
    <location>
        <begin position="398"/>
        <end position="422"/>
    </location>
</feature>
<keyword evidence="2 5" id="KW-0812">Transmembrane</keyword>
<keyword evidence="3 5" id="KW-1133">Transmembrane helix</keyword>
<evidence type="ECO:0000256" key="4">
    <source>
        <dbReference type="ARBA" id="ARBA00023136"/>
    </source>
</evidence>
<dbReference type="PANTHER" id="PTHR23502:SF181">
    <property type="entry name" value="MAJOR FACILITATOR SUPERFAMILY (MFS) PROFILE DOMAIN-CONTAINING PROTEIN"/>
    <property type="match status" value="1"/>
</dbReference>
<dbReference type="SUPFAM" id="SSF103473">
    <property type="entry name" value="MFS general substrate transporter"/>
    <property type="match status" value="1"/>
</dbReference>
<evidence type="ECO:0000313" key="6">
    <source>
        <dbReference type="EMBL" id="KAK9781574.1"/>
    </source>
</evidence>
<protein>
    <submittedName>
        <fullName evidence="6">Major facilitator superfamily (MFS) profile domain-containing protein</fullName>
    </submittedName>
</protein>
<evidence type="ECO:0000256" key="5">
    <source>
        <dbReference type="SAM" id="Phobius"/>
    </source>
</evidence>
<proteinExistence type="predicted"/>
<feature type="transmembrane region" description="Helical" evidence="5">
    <location>
        <begin position="325"/>
        <end position="346"/>
    </location>
</feature>
<reference evidence="6 7" key="1">
    <citation type="submission" date="2024-02" db="EMBL/GenBank/DDBJ databases">
        <title>First draft genome assembly of two strains of Seiridium cardinale.</title>
        <authorList>
            <person name="Emiliani G."/>
            <person name="Scali E."/>
        </authorList>
    </citation>
    <scope>NUCLEOTIDE SEQUENCE [LARGE SCALE GENOMIC DNA]</scope>
    <source>
        <strain evidence="6 7">BM-138-000479</strain>
    </source>
</reference>
<comment type="subcellular location">
    <subcellularLocation>
        <location evidence="1">Membrane</location>
        <topology evidence="1">Multi-pass membrane protein</topology>
    </subcellularLocation>
</comment>
<comment type="caution">
    <text evidence="6">The sequence shown here is derived from an EMBL/GenBank/DDBJ whole genome shotgun (WGS) entry which is preliminary data.</text>
</comment>
<dbReference type="PANTHER" id="PTHR23502">
    <property type="entry name" value="MAJOR FACILITATOR SUPERFAMILY"/>
    <property type="match status" value="1"/>
</dbReference>
<feature type="transmembrane region" description="Helical" evidence="5">
    <location>
        <begin position="127"/>
        <end position="144"/>
    </location>
</feature>
<gene>
    <name evidence="6" type="ORF">SCAR479_01445</name>
</gene>
<dbReference type="EMBL" id="JARVKM010000003">
    <property type="protein sequence ID" value="KAK9781574.1"/>
    <property type="molecule type" value="Genomic_DNA"/>
</dbReference>
<evidence type="ECO:0000256" key="2">
    <source>
        <dbReference type="ARBA" id="ARBA00022692"/>
    </source>
</evidence>
<evidence type="ECO:0000313" key="7">
    <source>
        <dbReference type="Proteomes" id="UP001465668"/>
    </source>
</evidence>
<accession>A0ABR2Y5V6</accession>
<keyword evidence="7" id="KW-1185">Reference proteome</keyword>
<evidence type="ECO:0000256" key="3">
    <source>
        <dbReference type="ARBA" id="ARBA00022989"/>
    </source>
</evidence>
<organism evidence="6 7">
    <name type="scientific">Seiridium cardinale</name>
    <dbReference type="NCBI Taxonomy" id="138064"/>
    <lineage>
        <taxon>Eukaryota</taxon>
        <taxon>Fungi</taxon>
        <taxon>Dikarya</taxon>
        <taxon>Ascomycota</taxon>
        <taxon>Pezizomycotina</taxon>
        <taxon>Sordariomycetes</taxon>
        <taxon>Xylariomycetidae</taxon>
        <taxon>Amphisphaeriales</taxon>
        <taxon>Sporocadaceae</taxon>
        <taxon>Seiridium</taxon>
    </lineage>
</organism>
<name>A0ABR2Y5V6_9PEZI</name>
<feature type="transmembrane region" description="Helical" evidence="5">
    <location>
        <begin position="352"/>
        <end position="377"/>
    </location>
</feature>
<dbReference type="InterPro" id="IPR011701">
    <property type="entry name" value="MFS"/>
</dbReference>
<dbReference type="Proteomes" id="UP001465668">
    <property type="component" value="Unassembled WGS sequence"/>
</dbReference>
<evidence type="ECO:0000256" key="1">
    <source>
        <dbReference type="ARBA" id="ARBA00004141"/>
    </source>
</evidence>